<feature type="domain" description="FAD/NAD(P)-binding" evidence="11">
    <location>
        <begin position="10"/>
        <end position="317"/>
    </location>
</feature>
<dbReference type="EMBL" id="RKHL01000001">
    <property type="protein sequence ID" value="ROR81482.1"/>
    <property type="molecule type" value="Genomic_DNA"/>
</dbReference>
<feature type="domain" description="BFD-like [2Fe-2S]-binding" evidence="10">
    <location>
        <begin position="492"/>
        <end position="539"/>
    </location>
</feature>
<comment type="cofactor">
    <cofactor evidence="1">
        <name>siroheme</name>
        <dbReference type="ChEBI" id="CHEBI:60052"/>
    </cofactor>
</comment>
<accession>A0A3N2C1X3</accession>
<comment type="similarity">
    <text evidence="4">Belongs to the nitrite and sulfite reductase 4Fe-4S domain family.</text>
</comment>
<comment type="cofactor">
    <cofactor evidence="2">
        <name>[4Fe-4S] cluster</name>
        <dbReference type="ChEBI" id="CHEBI:49883"/>
    </cofactor>
</comment>
<comment type="pathway">
    <text evidence="3">Nitrogen metabolism; nitrate reduction (assimilation).</text>
</comment>
<dbReference type="Proteomes" id="UP000266915">
    <property type="component" value="Unassembled WGS sequence"/>
</dbReference>
<comment type="caution">
    <text evidence="12">The sequence shown here is derived from an EMBL/GenBank/DDBJ whole genome shotgun (WGS) entry which is preliminary data.</text>
</comment>
<gene>
    <name evidence="12" type="ORF">EDD42_1544</name>
</gene>
<dbReference type="GO" id="GO:0046872">
    <property type="term" value="F:metal ion binding"/>
    <property type="evidence" value="ECO:0007669"/>
    <property type="project" value="UniProtKB-KW"/>
</dbReference>
<dbReference type="Pfam" id="PF07992">
    <property type="entry name" value="Pyr_redox_2"/>
    <property type="match status" value="1"/>
</dbReference>
<keyword evidence="13" id="KW-1185">Reference proteome</keyword>
<dbReference type="Gene3D" id="3.50.50.60">
    <property type="entry name" value="FAD/NAD(P)-binding domain"/>
    <property type="match status" value="2"/>
</dbReference>
<organism evidence="12 13">
    <name type="scientific">Plantibacter flavus</name>
    <dbReference type="NCBI Taxonomy" id="150123"/>
    <lineage>
        <taxon>Bacteria</taxon>
        <taxon>Bacillati</taxon>
        <taxon>Actinomycetota</taxon>
        <taxon>Actinomycetes</taxon>
        <taxon>Micrococcales</taxon>
        <taxon>Microbacteriaceae</taxon>
        <taxon>Plantibacter</taxon>
    </lineage>
</organism>
<keyword evidence="7" id="KW-0560">Oxidoreductase</keyword>
<evidence type="ECO:0000256" key="4">
    <source>
        <dbReference type="ARBA" id="ARBA00010429"/>
    </source>
</evidence>
<evidence type="ECO:0000313" key="13">
    <source>
        <dbReference type="Proteomes" id="UP000266915"/>
    </source>
</evidence>
<evidence type="ECO:0000256" key="5">
    <source>
        <dbReference type="ARBA" id="ARBA00022617"/>
    </source>
</evidence>
<dbReference type="InterPro" id="IPR036188">
    <property type="entry name" value="FAD/NAD-bd_sf"/>
</dbReference>
<evidence type="ECO:0000256" key="6">
    <source>
        <dbReference type="ARBA" id="ARBA00022723"/>
    </source>
</evidence>
<evidence type="ECO:0000256" key="9">
    <source>
        <dbReference type="ARBA" id="ARBA00023014"/>
    </source>
</evidence>
<evidence type="ECO:0000256" key="7">
    <source>
        <dbReference type="ARBA" id="ARBA00023002"/>
    </source>
</evidence>
<dbReference type="InterPro" id="IPR041854">
    <property type="entry name" value="BFD-like_2Fe2S-bd_dom_sf"/>
</dbReference>
<evidence type="ECO:0000313" key="12">
    <source>
        <dbReference type="EMBL" id="ROR81482.1"/>
    </source>
</evidence>
<dbReference type="RefSeq" id="WP_085510622.1">
    <property type="nucleotide sequence ID" value="NZ_FXAP01000001.1"/>
</dbReference>
<evidence type="ECO:0000256" key="2">
    <source>
        <dbReference type="ARBA" id="ARBA00001966"/>
    </source>
</evidence>
<evidence type="ECO:0000256" key="1">
    <source>
        <dbReference type="ARBA" id="ARBA00001929"/>
    </source>
</evidence>
<dbReference type="PANTHER" id="PTHR43809">
    <property type="entry name" value="NITRITE REDUCTASE (NADH) LARGE SUBUNIT"/>
    <property type="match status" value="1"/>
</dbReference>
<evidence type="ECO:0000259" key="11">
    <source>
        <dbReference type="Pfam" id="PF07992"/>
    </source>
</evidence>
<dbReference type="Gene3D" id="1.10.10.1100">
    <property type="entry name" value="BFD-like [2Fe-2S]-binding domain"/>
    <property type="match status" value="1"/>
</dbReference>
<dbReference type="GO" id="GO:0051536">
    <property type="term" value="F:iron-sulfur cluster binding"/>
    <property type="evidence" value="ECO:0007669"/>
    <property type="project" value="UniProtKB-KW"/>
</dbReference>
<name>A0A3N2C1X3_9MICO</name>
<proteinExistence type="inferred from homology"/>
<sequence>MSPRPGRPLRIVVVGFGPVGARFAEEVAPGVRDGSLQVTVVGQEPFDAYNRVLVADHAVGSTGLADMTLVSAEDLARDGIRVLRGTTAMQIDRETRTVELDTGETLPYDRLVLATGARANVPTLDGVDRRKRDLPALEKYGRSLLLSDHDLPRGVCTMRDLADADVTAEVVRSGGRIVVLGAGVLGLELALSAARAGADVVVVHHGPTPMPRNLDRGGGSVLAAALRAAGVEVIAHSRAEAVGHRDDPVGGRHFDALITADGKRITGDLLVLSCGVSARSDLAILAGVRVGSGVLVGEDLSSWSDERIFAIGDCAHVLAPTPDLRRERIVPGGPSGLIGPGWRQAEWLATRFLIEAAAGGSPLELGPPPVERASTVALKAERVDVVAVGDVQAEPWDVEPTTADTCSVHPAAPRSVSVWADPDHGRYVKMITRAGVLTAFVCVGMPRTAAELTLLYDGGGELPADRSVLLRLDGPDATGGASADAFAPSTTVCTCNGVTVGRIMDAAQSGSTTVACIGKATRAGTGCGGCTGRIAAVLERVADSDRQGEPVPA</sequence>
<dbReference type="GO" id="GO:0016491">
    <property type="term" value="F:oxidoreductase activity"/>
    <property type="evidence" value="ECO:0007669"/>
    <property type="project" value="UniProtKB-KW"/>
</dbReference>
<dbReference type="InterPro" id="IPR023753">
    <property type="entry name" value="FAD/NAD-binding_dom"/>
</dbReference>
<dbReference type="PRINTS" id="PR00368">
    <property type="entry name" value="FADPNR"/>
</dbReference>
<evidence type="ECO:0000256" key="3">
    <source>
        <dbReference type="ARBA" id="ARBA00005096"/>
    </source>
</evidence>
<dbReference type="Pfam" id="PF04324">
    <property type="entry name" value="Fer2_BFD"/>
    <property type="match status" value="1"/>
</dbReference>
<dbReference type="PANTHER" id="PTHR43809:SF1">
    <property type="entry name" value="NITRITE REDUCTASE (NADH) LARGE SUBUNIT"/>
    <property type="match status" value="1"/>
</dbReference>
<dbReference type="SUPFAM" id="SSF51905">
    <property type="entry name" value="FAD/NAD(P)-binding domain"/>
    <property type="match status" value="2"/>
</dbReference>
<protein>
    <submittedName>
        <fullName evidence="12">Assimilatory nitrate reductase (NADH) beta subunit</fullName>
    </submittedName>
</protein>
<reference evidence="12 13" key="1">
    <citation type="submission" date="2018-11" db="EMBL/GenBank/DDBJ databases">
        <title>Sequencing the genomes of 1000 actinobacteria strains.</title>
        <authorList>
            <person name="Klenk H.-P."/>
        </authorList>
    </citation>
    <scope>NUCLEOTIDE SEQUENCE [LARGE SCALE GENOMIC DNA]</scope>
    <source>
        <strain evidence="12 13">DSM 14012</strain>
    </source>
</reference>
<evidence type="ECO:0000256" key="8">
    <source>
        <dbReference type="ARBA" id="ARBA00023004"/>
    </source>
</evidence>
<dbReference type="InterPro" id="IPR007419">
    <property type="entry name" value="BFD-like_2Fe2S-bd_dom"/>
</dbReference>
<keyword evidence="8" id="KW-0408">Iron</keyword>
<dbReference type="AlphaFoldDB" id="A0A3N2C1X3"/>
<keyword evidence="5" id="KW-0349">Heme</keyword>
<dbReference type="PRINTS" id="PR00411">
    <property type="entry name" value="PNDRDTASEI"/>
</dbReference>
<keyword evidence="6" id="KW-0479">Metal-binding</keyword>
<evidence type="ECO:0000259" key="10">
    <source>
        <dbReference type="Pfam" id="PF04324"/>
    </source>
</evidence>
<dbReference type="InterPro" id="IPR052034">
    <property type="entry name" value="NasD-like"/>
</dbReference>
<keyword evidence="9" id="KW-0411">Iron-sulfur</keyword>